<protein>
    <submittedName>
        <fullName evidence="5">3-oxoacyl-[acyl-carrier-protein] synthase-3</fullName>
    </submittedName>
</protein>
<dbReference type="InterPro" id="IPR013747">
    <property type="entry name" value="ACP_syn_III_C"/>
</dbReference>
<dbReference type="EMBL" id="FRCL01000009">
    <property type="protein sequence ID" value="SHM94191.1"/>
    <property type="molecule type" value="Genomic_DNA"/>
</dbReference>
<dbReference type="PANTHER" id="PTHR34069:SF2">
    <property type="entry name" value="BETA-KETOACYL-[ACYL-CARRIER-PROTEIN] SYNTHASE III"/>
    <property type="match status" value="1"/>
</dbReference>
<gene>
    <name evidence="5" type="ORF">SAMN05216269_10938</name>
</gene>
<accession>A0A1M7MSW3</accession>
<keyword evidence="1" id="KW-0808">Transferase</keyword>
<keyword evidence="6" id="KW-1185">Reference proteome</keyword>
<dbReference type="Gene3D" id="3.40.47.10">
    <property type="match status" value="1"/>
</dbReference>
<feature type="domain" description="Beta-ketoacyl-[acyl-carrier-protein] synthase III C-terminal" evidence="3">
    <location>
        <begin position="255"/>
        <end position="333"/>
    </location>
</feature>
<dbReference type="GO" id="GO:0006633">
    <property type="term" value="P:fatty acid biosynthetic process"/>
    <property type="evidence" value="ECO:0007669"/>
    <property type="project" value="InterPro"/>
</dbReference>
<dbReference type="InterPro" id="IPR013751">
    <property type="entry name" value="ACP_syn_III_N"/>
</dbReference>
<dbReference type="OrthoDB" id="9815506at2"/>
<dbReference type="PANTHER" id="PTHR34069">
    <property type="entry name" value="3-OXOACYL-[ACYL-CARRIER-PROTEIN] SYNTHASE 3"/>
    <property type="match status" value="1"/>
</dbReference>
<dbReference type="Pfam" id="PF08545">
    <property type="entry name" value="ACP_syn_III"/>
    <property type="match status" value="1"/>
</dbReference>
<dbReference type="CDD" id="cd00830">
    <property type="entry name" value="KAS_III"/>
    <property type="match status" value="1"/>
</dbReference>
<reference evidence="6" key="1">
    <citation type="submission" date="2016-11" db="EMBL/GenBank/DDBJ databases">
        <authorList>
            <person name="Varghese N."/>
            <person name="Submissions S."/>
        </authorList>
    </citation>
    <scope>NUCLEOTIDE SEQUENCE [LARGE SCALE GENOMIC DNA]</scope>
    <source>
        <strain evidence="6">CGMCC 1.2749</strain>
    </source>
</reference>
<organism evidence="5 6">
    <name type="scientific">Flavobacterium xinjiangense</name>
    <dbReference type="NCBI Taxonomy" id="178356"/>
    <lineage>
        <taxon>Bacteria</taxon>
        <taxon>Pseudomonadati</taxon>
        <taxon>Bacteroidota</taxon>
        <taxon>Flavobacteriia</taxon>
        <taxon>Flavobacteriales</taxon>
        <taxon>Flavobacteriaceae</taxon>
        <taxon>Flavobacterium</taxon>
    </lineage>
</organism>
<dbReference type="STRING" id="178356.SAMN05216269_10938"/>
<dbReference type="GO" id="GO:0004315">
    <property type="term" value="F:3-oxoacyl-[acyl-carrier-protein] synthase activity"/>
    <property type="evidence" value="ECO:0007669"/>
    <property type="project" value="InterPro"/>
</dbReference>
<evidence type="ECO:0000313" key="6">
    <source>
        <dbReference type="Proteomes" id="UP000184092"/>
    </source>
</evidence>
<evidence type="ECO:0000256" key="1">
    <source>
        <dbReference type="ARBA" id="ARBA00022679"/>
    </source>
</evidence>
<evidence type="ECO:0000256" key="2">
    <source>
        <dbReference type="ARBA" id="ARBA00023315"/>
    </source>
</evidence>
<dbReference type="GO" id="GO:0044550">
    <property type="term" value="P:secondary metabolite biosynthetic process"/>
    <property type="evidence" value="ECO:0007669"/>
    <property type="project" value="TreeGrafter"/>
</dbReference>
<evidence type="ECO:0000313" key="5">
    <source>
        <dbReference type="EMBL" id="SHM94191.1"/>
    </source>
</evidence>
<feature type="domain" description="Beta-ketoacyl-[acyl-carrier-protein] synthase III N-terminal" evidence="4">
    <location>
        <begin position="114"/>
        <end position="190"/>
    </location>
</feature>
<evidence type="ECO:0000259" key="3">
    <source>
        <dbReference type="Pfam" id="PF08541"/>
    </source>
</evidence>
<dbReference type="AlphaFoldDB" id="A0A1M7MSW3"/>
<evidence type="ECO:0000259" key="4">
    <source>
        <dbReference type="Pfam" id="PF08545"/>
    </source>
</evidence>
<dbReference type="InterPro" id="IPR016039">
    <property type="entry name" value="Thiolase-like"/>
</dbReference>
<dbReference type="Pfam" id="PF08541">
    <property type="entry name" value="ACP_syn_III_C"/>
    <property type="match status" value="1"/>
</dbReference>
<proteinExistence type="predicted"/>
<dbReference type="SUPFAM" id="SSF53901">
    <property type="entry name" value="Thiolase-like"/>
    <property type="match status" value="1"/>
</dbReference>
<keyword evidence="2" id="KW-0012">Acyltransferase</keyword>
<dbReference type="RefSeq" id="WP_073209608.1">
    <property type="nucleotide sequence ID" value="NZ_FRCL01000009.1"/>
</dbReference>
<name>A0A1M7MSW3_9FLAO</name>
<dbReference type="Proteomes" id="UP000184092">
    <property type="component" value="Unassembled WGS sequence"/>
</dbReference>
<sequence length="348" mass="38444">MGFLKVDNVKISGIVSAVPEKVVKNMDLDLFANQQEAEKFISITGIEEKRHANIDVCTSDLCFHAAEELISKLNWNKEEIDILILVTQTPDYVVPNTSIILQDRLGLPKTCICFDVPLGCSGYVYGLSIISQFLQNGSFNKGILLVGDTLSKQCSSLDKSTYPLFGDAGCATALEFNRGSEMRFNLWSDGSGYNSIIVPDGGYRNPLAEKSLLQEADSSGNVRSKINTYMNGTEVFSFGISEVPKEIKKFMTHFDINVADVDFAIFHQANKFMNEMIRKKIGLSKEQVPYSLHKFGNTSSATIPLTISTLDDSVKNRNILMCGFGVGLSIGIVQTQIEEDFINVLLEV</sequence>